<dbReference type="Pfam" id="PF06684">
    <property type="entry name" value="AA_synth"/>
    <property type="match status" value="1"/>
</dbReference>
<dbReference type="SUPFAM" id="SSF160519">
    <property type="entry name" value="BB2672-like"/>
    <property type="match status" value="1"/>
</dbReference>
<gene>
    <name evidence="1" type="ORF">UFOPK2399_02019</name>
</gene>
<proteinExistence type="predicted"/>
<dbReference type="AlphaFoldDB" id="A0A6J6QNW9"/>
<accession>A0A6J6QNW9</accession>
<reference evidence="1" key="1">
    <citation type="submission" date="2020-05" db="EMBL/GenBank/DDBJ databases">
        <authorList>
            <person name="Chiriac C."/>
            <person name="Salcher M."/>
            <person name="Ghai R."/>
            <person name="Kavagutti S V."/>
        </authorList>
    </citation>
    <scope>NUCLEOTIDE SEQUENCE</scope>
</reference>
<evidence type="ECO:0000313" key="1">
    <source>
        <dbReference type="EMBL" id="CAB4711333.1"/>
    </source>
</evidence>
<dbReference type="InterPro" id="IPR035936">
    <property type="entry name" value="BB2672"/>
</dbReference>
<name>A0A6J6QNW9_9ZZZZ</name>
<sequence>MAAEIRKIVVQVEESLRDAGRAVDPPTRKVVAAAVVTNPFAGRFVEDLSPLYDLGAEVSGLLAERAVAALGVAPNDVTAYGKGAIIGTDGEIEHAAAVLHPKFGAPVRKAVDHGDDIIPSTKKVAGPGAAITMPITNKDSIWSFDDMDAAEISIGDAPLADEMVICVVLAVGGRPHHRTRKPE</sequence>
<protein>
    <submittedName>
        <fullName evidence="1">Unannotated protein</fullName>
    </submittedName>
</protein>
<dbReference type="InterPro" id="IPR009569">
    <property type="entry name" value="AA_synth_put"/>
</dbReference>
<organism evidence="1">
    <name type="scientific">freshwater metagenome</name>
    <dbReference type="NCBI Taxonomy" id="449393"/>
    <lineage>
        <taxon>unclassified sequences</taxon>
        <taxon>metagenomes</taxon>
        <taxon>ecological metagenomes</taxon>
    </lineage>
</organism>
<dbReference type="Gene3D" id="3.30.1330.110">
    <property type="entry name" value="BB2672"/>
    <property type="match status" value="1"/>
</dbReference>
<dbReference type="EMBL" id="CAEZXP010000012">
    <property type="protein sequence ID" value="CAB4711333.1"/>
    <property type="molecule type" value="Genomic_DNA"/>
</dbReference>